<feature type="transmembrane region" description="Helical" evidence="2">
    <location>
        <begin position="185"/>
        <end position="204"/>
    </location>
</feature>
<sequence>MLHDLDRKAIPKDLARSYGNNAGHYTDPLGRPLRSKPLLHRDPAVAVLPSPYETATARPVPPDGSGVLELVLDSAATMPVAAVDGTPVAVGDGTVYVVLPAGPHEVDVQSGATASPVVVDVSAGATAALVWREEVDRATVRFGPKAVDPLPPRSKVYLYEWAVIVLLVCGVPLALVNAFSLDETGSRIALGAVAVLALALLPFAPWRRRERERLAALRLANEGPGLARPVHYPWGGPDAADRPALVGDRPEALPEFAPGRGALLLRARGHRHLWKGGDGVVPRDAELASRRAAPPAVRIDGLELPATWGNWWYPLPPGKHTVEVEVETARSSVEFDVREGEATAIRADAHLYTRRGDDRGIVSDEPRLVLDAEEFRPEWMGDPARRLEYWS</sequence>
<dbReference type="OrthoDB" id="5174760at2"/>
<evidence type="ECO:0000313" key="4">
    <source>
        <dbReference type="Proteomes" id="UP000238176"/>
    </source>
</evidence>
<evidence type="ECO:0000256" key="2">
    <source>
        <dbReference type="SAM" id="Phobius"/>
    </source>
</evidence>
<dbReference type="AlphaFoldDB" id="A0A2T0UTL4"/>
<comment type="caution">
    <text evidence="3">The sequence shown here is derived from an EMBL/GenBank/DDBJ whole genome shotgun (WGS) entry which is preliminary data.</text>
</comment>
<name>A0A2T0UTL4_9ACTN</name>
<feature type="region of interest" description="Disordered" evidence="1">
    <location>
        <begin position="16"/>
        <end position="36"/>
    </location>
</feature>
<gene>
    <name evidence="3" type="ORF">B0I28_102874</name>
</gene>
<dbReference type="Proteomes" id="UP000238176">
    <property type="component" value="Unassembled WGS sequence"/>
</dbReference>
<evidence type="ECO:0000313" key="3">
    <source>
        <dbReference type="EMBL" id="PRY61250.1"/>
    </source>
</evidence>
<organism evidence="3 4">
    <name type="scientific">Glycomyces artemisiae</name>
    <dbReference type="NCBI Taxonomy" id="1076443"/>
    <lineage>
        <taxon>Bacteria</taxon>
        <taxon>Bacillati</taxon>
        <taxon>Actinomycetota</taxon>
        <taxon>Actinomycetes</taxon>
        <taxon>Glycomycetales</taxon>
        <taxon>Glycomycetaceae</taxon>
        <taxon>Glycomyces</taxon>
    </lineage>
</organism>
<keyword evidence="2" id="KW-0812">Transmembrane</keyword>
<protein>
    <submittedName>
        <fullName evidence="3">Uncharacterized protein</fullName>
    </submittedName>
</protein>
<evidence type="ECO:0000256" key="1">
    <source>
        <dbReference type="SAM" id="MobiDB-lite"/>
    </source>
</evidence>
<dbReference type="RefSeq" id="WP_106363378.1">
    <property type="nucleotide sequence ID" value="NZ_PVTJ01000002.1"/>
</dbReference>
<keyword evidence="2" id="KW-1133">Transmembrane helix</keyword>
<keyword evidence="2" id="KW-0472">Membrane</keyword>
<accession>A0A2T0UTL4</accession>
<keyword evidence="4" id="KW-1185">Reference proteome</keyword>
<reference evidence="3 4" key="1">
    <citation type="submission" date="2018-03" db="EMBL/GenBank/DDBJ databases">
        <title>Genomic Encyclopedia of Type Strains, Phase III (KMG-III): the genomes of soil and plant-associated and newly described type strains.</title>
        <authorList>
            <person name="Whitman W."/>
        </authorList>
    </citation>
    <scope>NUCLEOTIDE SEQUENCE [LARGE SCALE GENOMIC DNA]</scope>
    <source>
        <strain evidence="3 4">CGMCC 4.7067</strain>
    </source>
</reference>
<proteinExistence type="predicted"/>
<feature type="transmembrane region" description="Helical" evidence="2">
    <location>
        <begin position="158"/>
        <end position="179"/>
    </location>
</feature>
<dbReference type="EMBL" id="PVTJ01000002">
    <property type="protein sequence ID" value="PRY61250.1"/>
    <property type="molecule type" value="Genomic_DNA"/>
</dbReference>